<feature type="transmembrane region" description="Helical" evidence="1">
    <location>
        <begin position="37"/>
        <end position="55"/>
    </location>
</feature>
<evidence type="ECO:0000313" key="2">
    <source>
        <dbReference type="EMBL" id="QDX93311.1"/>
    </source>
</evidence>
<dbReference type="EMBL" id="CP033464">
    <property type="protein sequence ID" value="QDX93311.1"/>
    <property type="molecule type" value="Genomic_DNA"/>
</dbReference>
<keyword evidence="1" id="KW-0472">Membrane</keyword>
<evidence type="ECO:0000313" key="3">
    <source>
        <dbReference type="Proteomes" id="UP000319432"/>
    </source>
</evidence>
<name>A0A518V8I6_BRELA</name>
<gene>
    <name evidence="2" type="ORF">EEL30_13960</name>
</gene>
<protein>
    <submittedName>
        <fullName evidence="2">Uncharacterized protein</fullName>
    </submittedName>
</protein>
<organism evidence="2 3">
    <name type="scientific">Brevibacillus laterosporus</name>
    <name type="common">Bacillus laterosporus</name>
    <dbReference type="NCBI Taxonomy" id="1465"/>
    <lineage>
        <taxon>Bacteria</taxon>
        <taxon>Bacillati</taxon>
        <taxon>Bacillota</taxon>
        <taxon>Bacilli</taxon>
        <taxon>Bacillales</taxon>
        <taxon>Paenibacillaceae</taxon>
        <taxon>Brevibacillus</taxon>
    </lineage>
</organism>
<evidence type="ECO:0000256" key="1">
    <source>
        <dbReference type="SAM" id="Phobius"/>
    </source>
</evidence>
<reference evidence="2 3" key="1">
    <citation type="submission" date="2018-11" db="EMBL/GenBank/DDBJ databases">
        <title>Phylogenetic determinants of toxin gene distribution in genomes of Brevibacillus laterosporus.</title>
        <authorList>
            <person name="Glare T.R."/>
            <person name="Durrant A."/>
            <person name="Berry C."/>
            <person name="Palma L."/>
            <person name="Ormskirk M."/>
            <person name="Cox M.O."/>
        </authorList>
    </citation>
    <scope>NUCLEOTIDE SEQUENCE [LARGE SCALE GENOMIC DNA]</scope>
    <source>
        <strain evidence="2 3">1821L</strain>
    </source>
</reference>
<keyword evidence="3" id="KW-1185">Reference proteome</keyword>
<keyword evidence="1" id="KW-1133">Transmembrane helix</keyword>
<sequence>MKSASINVLAHRGPHQHMVHVPPFLNWYTDHRLERTISGPALLLMGVFVSQLFFVKYRGIFHTV</sequence>
<proteinExistence type="predicted"/>
<dbReference type="Proteomes" id="UP000319432">
    <property type="component" value="Chromosome"/>
</dbReference>
<dbReference type="AlphaFoldDB" id="A0A518V8I6"/>
<accession>A0A518V8I6</accession>
<keyword evidence="1" id="KW-0812">Transmembrane</keyword>